<name>A0ABP6LC17_9ACTN</name>
<gene>
    <name evidence="4" type="ORF">GCM10010528_16630</name>
</gene>
<organism evidence="4 5">
    <name type="scientific">Gordonia defluvii</name>
    <dbReference type="NCBI Taxonomy" id="283718"/>
    <lineage>
        <taxon>Bacteria</taxon>
        <taxon>Bacillati</taxon>
        <taxon>Actinomycetota</taxon>
        <taxon>Actinomycetes</taxon>
        <taxon>Mycobacteriales</taxon>
        <taxon>Gordoniaceae</taxon>
        <taxon>Gordonia</taxon>
    </lineage>
</organism>
<dbReference type="InterPro" id="IPR043147">
    <property type="entry name" value="Penicillin_amidase_A-knob"/>
</dbReference>
<dbReference type="RefSeq" id="WP_290713625.1">
    <property type="nucleotide sequence ID" value="NZ_BAAAVS010000023.1"/>
</dbReference>
<dbReference type="Gene3D" id="3.60.20.10">
    <property type="entry name" value="Glutamine Phosphoribosylpyrophosphate, subunit 1, domain 1"/>
    <property type="match status" value="1"/>
</dbReference>
<dbReference type="Gene3D" id="1.10.1400.10">
    <property type="match status" value="1"/>
</dbReference>
<dbReference type="InterPro" id="IPR029055">
    <property type="entry name" value="Ntn_hydrolases_N"/>
</dbReference>
<reference evidence="5" key="1">
    <citation type="journal article" date="2019" name="Int. J. Syst. Evol. Microbiol.">
        <title>The Global Catalogue of Microorganisms (GCM) 10K type strain sequencing project: providing services to taxonomists for standard genome sequencing and annotation.</title>
        <authorList>
            <consortium name="The Broad Institute Genomics Platform"/>
            <consortium name="The Broad Institute Genome Sequencing Center for Infectious Disease"/>
            <person name="Wu L."/>
            <person name="Ma J."/>
        </authorList>
    </citation>
    <scope>NUCLEOTIDE SEQUENCE [LARGE SCALE GENOMIC DNA]</scope>
    <source>
        <strain evidence="5">JCM 14234</strain>
    </source>
</reference>
<comment type="similarity">
    <text evidence="1">Belongs to the peptidase S45 family.</text>
</comment>
<proteinExistence type="inferred from homology"/>
<evidence type="ECO:0000313" key="4">
    <source>
        <dbReference type="EMBL" id="GAA3036619.1"/>
    </source>
</evidence>
<sequence>MAGEFEHEILRDDWGIPHIWASSPAGALYGQGRACALDRAWQIEFLRLRAEGRTAEAFGSSAVDWDRFARRSGMERSARTVYERSSPRTRELLDAYVAGVNGALDSATAPELDELDHRPRPWQPWTPIAVFVMHHLLFGRFTTKLWRVQAVRAFGRAGLTMFDLEGPWFDLEGPGEGAHDRPGADDRPARPDDDFIAELLAERAQFSAECAQPSAGRAPIGDAISGSNAWGVAPARTSTGGALIAGDPHRFLELPGIYLQCQLGCPEFDVVGLAFAGVPAVPHFAHAQRVAWAITNAMGDYQDVYRERLSRTDNGVVALTPEGEAGVLSWTEAIRVRGADDVAVEIVVTDNGPVVAGGADDGYALSLRSPLLADTAGFSFDAVLDLLFARTIDDVEQALESWSEPVNRIVIADSDGHVRQQVVGAMPRRAAENYWLPVPGWDGRYRWVGYHPASVADDGFDGEVGDFAVIANQRITGCPSLQPVTTEAVAPGRADRIAAVLGECAELSVQDCTEIHRDARLDEASLVQQRLVPLTGLSDGAGKIRARLISWDRVMAADSVDAYLFAALRTRLVVQLAEHECLAELGAPHGLPSILDPWFVPQPRIAAALAAVLVQAAGLGVDVDALVVASLEGLADTTAGGRTAPAWGAHHRFAPIHGFDLMGASAAHPEMSALVRPFRAPLGGDAECVFANASAVGFDDQCRVGSAARYVWDVADRDSGRWIVPLGVAGDPASPHFQDQLPMWAAGETIPIVSDWTVLRGKNSGRLAATTGGL</sequence>
<dbReference type="InterPro" id="IPR014395">
    <property type="entry name" value="Pen/GL7ACA/AHL_acylase"/>
</dbReference>
<dbReference type="InterPro" id="IPR043146">
    <property type="entry name" value="Penicillin_amidase_N_B-knob"/>
</dbReference>
<evidence type="ECO:0000256" key="1">
    <source>
        <dbReference type="ARBA" id="ARBA00006586"/>
    </source>
</evidence>
<evidence type="ECO:0000256" key="3">
    <source>
        <dbReference type="ARBA" id="ARBA00023145"/>
    </source>
</evidence>
<comment type="caution">
    <text evidence="4">The sequence shown here is derived from an EMBL/GenBank/DDBJ whole genome shotgun (WGS) entry which is preliminary data.</text>
</comment>
<evidence type="ECO:0000256" key="2">
    <source>
        <dbReference type="ARBA" id="ARBA00022801"/>
    </source>
</evidence>
<dbReference type="PANTHER" id="PTHR34218">
    <property type="entry name" value="PEPTIDASE S45 PENICILLIN AMIDASE"/>
    <property type="match status" value="1"/>
</dbReference>
<dbReference type="PIRSF" id="PIRSF001227">
    <property type="entry name" value="Pen_acylase"/>
    <property type="match status" value="1"/>
</dbReference>
<dbReference type="InterPro" id="IPR023343">
    <property type="entry name" value="Penicillin_amidase_dom1"/>
</dbReference>
<dbReference type="Gene3D" id="1.10.439.10">
    <property type="entry name" value="Penicillin Amidohydrolase, domain 1"/>
    <property type="match status" value="1"/>
</dbReference>
<dbReference type="Proteomes" id="UP001501035">
    <property type="component" value="Unassembled WGS sequence"/>
</dbReference>
<dbReference type="Gene3D" id="2.30.120.10">
    <property type="match status" value="1"/>
</dbReference>
<dbReference type="InterPro" id="IPR002692">
    <property type="entry name" value="S45"/>
</dbReference>
<dbReference type="EMBL" id="BAAAVS010000023">
    <property type="protein sequence ID" value="GAA3036619.1"/>
    <property type="molecule type" value="Genomic_DNA"/>
</dbReference>
<dbReference type="Pfam" id="PF01804">
    <property type="entry name" value="Penicil_amidase"/>
    <property type="match status" value="1"/>
</dbReference>
<evidence type="ECO:0000313" key="5">
    <source>
        <dbReference type="Proteomes" id="UP001501035"/>
    </source>
</evidence>
<accession>A0ABP6LC17</accession>
<keyword evidence="3" id="KW-0865">Zymogen</keyword>
<keyword evidence="5" id="KW-1185">Reference proteome</keyword>
<evidence type="ECO:0008006" key="6">
    <source>
        <dbReference type="Google" id="ProtNLM"/>
    </source>
</evidence>
<keyword evidence="2" id="KW-0378">Hydrolase</keyword>
<protein>
    <recommendedName>
        <fullName evidence="6">Penicillin amidase</fullName>
    </recommendedName>
</protein>
<dbReference type="PANTHER" id="PTHR34218:SF4">
    <property type="entry name" value="ACYL-HOMOSERINE LACTONE ACYLASE QUIP"/>
    <property type="match status" value="1"/>
</dbReference>
<dbReference type="SUPFAM" id="SSF56235">
    <property type="entry name" value="N-terminal nucleophile aminohydrolases (Ntn hydrolases)"/>
    <property type="match status" value="1"/>
</dbReference>